<keyword evidence="2 7" id="KW-0349">Heme</keyword>
<comment type="similarity">
    <text evidence="1 7">Belongs to the cytochrome P450 family.</text>
</comment>
<evidence type="ECO:0000256" key="1">
    <source>
        <dbReference type="ARBA" id="ARBA00010617"/>
    </source>
</evidence>
<dbReference type="InterPro" id="IPR001128">
    <property type="entry name" value="Cyt_P450"/>
</dbReference>
<accession>A0A7W9HKI7</accession>
<evidence type="ECO:0000256" key="6">
    <source>
        <dbReference type="ARBA" id="ARBA00023033"/>
    </source>
</evidence>
<dbReference type="InterPro" id="IPR017972">
    <property type="entry name" value="Cyt_P450_CS"/>
</dbReference>
<gene>
    <name evidence="8" type="ORF">F4560_003386</name>
</gene>
<sequence length="403" mass="44252">MTEHLLTEAMPMPTEGEEVLLSWAKRMRDGNPVCYDPTFGMWHVFRHADAQRLFSDYKTFAADFGGNESEGNVFGRGNLTQMDPPELTARRQLVSQAFSRSTVTALAPRVAQITEDLLDAVAGERRLDLVEAVAYPLPVIVISEMLGVPSSDKDLFREWADGIFDPNLDASADPDSGDTIKDRVAPMQEYFYQHVADRRAKPRGDLITGLTQAEVGGDRLDDEEIVTFLTILLIAGHITTTLMLGNTVRCLHERPDVAAKLRANPDLIPQAVEESLRMRPPFTFAARMATTDVELSGVTIPAGKAVTAWLISANHDPAAFPEPGTFDLERFAPGQNPSPHYAFGHGAHFCIGAPLARLEGKIATGLLLRRYSEIALDEDDPFEFFANPGTNGAKRLPVVVRPA</sequence>
<dbReference type="Proteomes" id="UP000552097">
    <property type="component" value="Unassembled WGS sequence"/>
</dbReference>
<dbReference type="Gene3D" id="1.10.630.10">
    <property type="entry name" value="Cytochrome P450"/>
    <property type="match status" value="1"/>
</dbReference>
<evidence type="ECO:0000256" key="3">
    <source>
        <dbReference type="ARBA" id="ARBA00022723"/>
    </source>
</evidence>
<dbReference type="GO" id="GO:0004497">
    <property type="term" value="F:monooxygenase activity"/>
    <property type="evidence" value="ECO:0007669"/>
    <property type="project" value="UniProtKB-KW"/>
</dbReference>
<proteinExistence type="inferred from homology"/>
<dbReference type="FunFam" id="1.10.630.10:FF:000018">
    <property type="entry name" value="Cytochrome P450 monooxygenase"/>
    <property type="match status" value="1"/>
</dbReference>
<comment type="caution">
    <text evidence="8">The sequence shown here is derived from an EMBL/GenBank/DDBJ whole genome shotgun (WGS) entry which is preliminary data.</text>
</comment>
<dbReference type="GO" id="GO:0016705">
    <property type="term" value="F:oxidoreductase activity, acting on paired donors, with incorporation or reduction of molecular oxygen"/>
    <property type="evidence" value="ECO:0007669"/>
    <property type="project" value="InterPro"/>
</dbReference>
<dbReference type="GO" id="GO:0005506">
    <property type="term" value="F:iron ion binding"/>
    <property type="evidence" value="ECO:0007669"/>
    <property type="project" value="InterPro"/>
</dbReference>
<organism evidence="8 9">
    <name type="scientific">Saccharothrix ecbatanensis</name>
    <dbReference type="NCBI Taxonomy" id="1105145"/>
    <lineage>
        <taxon>Bacteria</taxon>
        <taxon>Bacillati</taxon>
        <taxon>Actinomycetota</taxon>
        <taxon>Actinomycetes</taxon>
        <taxon>Pseudonocardiales</taxon>
        <taxon>Pseudonocardiaceae</taxon>
        <taxon>Saccharothrix</taxon>
    </lineage>
</organism>
<evidence type="ECO:0000256" key="7">
    <source>
        <dbReference type="RuleBase" id="RU000461"/>
    </source>
</evidence>
<keyword evidence="6 7" id="KW-0503">Monooxygenase</keyword>
<dbReference type="PANTHER" id="PTHR46696">
    <property type="entry name" value="P450, PUTATIVE (EUROFUNG)-RELATED"/>
    <property type="match status" value="1"/>
</dbReference>
<keyword evidence="9" id="KW-1185">Reference proteome</keyword>
<evidence type="ECO:0000256" key="2">
    <source>
        <dbReference type="ARBA" id="ARBA00022617"/>
    </source>
</evidence>
<keyword evidence="4 7" id="KW-0560">Oxidoreductase</keyword>
<dbReference type="GO" id="GO:0020037">
    <property type="term" value="F:heme binding"/>
    <property type="evidence" value="ECO:0007669"/>
    <property type="project" value="InterPro"/>
</dbReference>
<evidence type="ECO:0000256" key="5">
    <source>
        <dbReference type="ARBA" id="ARBA00023004"/>
    </source>
</evidence>
<keyword evidence="3 7" id="KW-0479">Metal-binding</keyword>
<dbReference type="InterPro" id="IPR036396">
    <property type="entry name" value="Cyt_P450_sf"/>
</dbReference>
<dbReference type="InterPro" id="IPR002397">
    <property type="entry name" value="Cyt_P450_B"/>
</dbReference>
<protein>
    <submittedName>
        <fullName evidence="8">Cytochrome P450</fullName>
    </submittedName>
</protein>
<evidence type="ECO:0000313" key="9">
    <source>
        <dbReference type="Proteomes" id="UP000552097"/>
    </source>
</evidence>
<dbReference type="AlphaFoldDB" id="A0A7W9HKI7"/>
<dbReference type="SUPFAM" id="SSF48264">
    <property type="entry name" value="Cytochrome P450"/>
    <property type="match status" value="1"/>
</dbReference>
<name>A0A7W9HKI7_9PSEU</name>
<dbReference type="CDD" id="cd11032">
    <property type="entry name" value="P450_EryK-like"/>
    <property type="match status" value="1"/>
</dbReference>
<dbReference type="EMBL" id="JACHMO010000001">
    <property type="protein sequence ID" value="MBB5803618.1"/>
    <property type="molecule type" value="Genomic_DNA"/>
</dbReference>
<dbReference type="PRINTS" id="PR00359">
    <property type="entry name" value="BP450"/>
</dbReference>
<dbReference type="PANTHER" id="PTHR46696:SF3">
    <property type="entry name" value="PULCHERRIMINIC ACID SYNTHASE"/>
    <property type="match status" value="1"/>
</dbReference>
<evidence type="ECO:0000256" key="4">
    <source>
        <dbReference type="ARBA" id="ARBA00023002"/>
    </source>
</evidence>
<evidence type="ECO:0000313" key="8">
    <source>
        <dbReference type="EMBL" id="MBB5803618.1"/>
    </source>
</evidence>
<reference evidence="8 9" key="1">
    <citation type="submission" date="2020-08" db="EMBL/GenBank/DDBJ databases">
        <title>Sequencing the genomes of 1000 actinobacteria strains.</title>
        <authorList>
            <person name="Klenk H.-P."/>
        </authorList>
    </citation>
    <scope>NUCLEOTIDE SEQUENCE [LARGE SCALE GENOMIC DNA]</scope>
    <source>
        <strain evidence="8 9">DSM 45486</strain>
    </source>
</reference>
<keyword evidence="5 7" id="KW-0408">Iron</keyword>
<dbReference type="RefSeq" id="WP_184921041.1">
    <property type="nucleotide sequence ID" value="NZ_JACHMO010000001.1"/>
</dbReference>
<dbReference type="PROSITE" id="PS00086">
    <property type="entry name" value="CYTOCHROME_P450"/>
    <property type="match status" value="1"/>
</dbReference>
<dbReference type="Pfam" id="PF00067">
    <property type="entry name" value="p450"/>
    <property type="match status" value="1"/>
</dbReference>